<evidence type="ECO:0000313" key="11">
    <source>
        <dbReference type="Proteomes" id="UP000651208"/>
    </source>
</evidence>
<comment type="subcellular location">
    <subcellularLocation>
        <location evidence="1">Membrane</location>
        <topology evidence="1">Single-pass membrane protein</topology>
    </subcellularLocation>
</comment>
<comment type="caution">
    <text evidence="10">The sequence shown here is derived from an EMBL/GenBank/DDBJ whole genome shotgun (WGS) entry which is preliminary data.</text>
</comment>
<keyword evidence="2 7" id="KW-0812">Transmembrane</keyword>
<dbReference type="Pfam" id="PF08239">
    <property type="entry name" value="SH3_3"/>
    <property type="match status" value="1"/>
</dbReference>
<keyword evidence="4 7" id="KW-1133">Transmembrane helix</keyword>
<feature type="transmembrane region" description="Helical" evidence="7">
    <location>
        <begin position="176"/>
        <end position="198"/>
    </location>
</feature>
<evidence type="ECO:0000256" key="4">
    <source>
        <dbReference type="ARBA" id="ARBA00022989"/>
    </source>
</evidence>
<organism evidence="10 11">
    <name type="scientific">Frischella japonica</name>
    <dbReference type="NCBI Taxonomy" id="2741544"/>
    <lineage>
        <taxon>Bacteria</taxon>
        <taxon>Pseudomonadati</taxon>
        <taxon>Pseudomonadota</taxon>
        <taxon>Gammaproteobacteria</taxon>
        <taxon>Orbales</taxon>
        <taxon>Orbaceae</taxon>
        <taxon>Frischella</taxon>
    </lineage>
</organism>
<proteinExistence type="predicted"/>
<reference evidence="10 11" key="1">
    <citation type="submission" date="2020-06" db="EMBL/GenBank/DDBJ databases">
        <title>Frischella cerana isolated from Apis cerana gut homogenate.</title>
        <authorList>
            <person name="Wolter L.A."/>
            <person name="Suenami S."/>
            <person name="Miyazaki R."/>
        </authorList>
    </citation>
    <scope>NUCLEOTIDE SEQUENCE [LARGE SCALE GENOMIC DNA]</scope>
    <source>
        <strain evidence="10 11">Ac13</strain>
    </source>
</reference>
<dbReference type="SMART" id="SM00287">
    <property type="entry name" value="SH3b"/>
    <property type="match status" value="1"/>
</dbReference>
<evidence type="ECO:0000259" key="9">
    <source>
        <dbReference type="PROSITE" id="PS51781"/>
    </source>
</evidence>
<keyword evidence="11" id="KW-1185">Reference proteome</keyword>
<evidence type="ECO:0000256" key="7">
    <source>
        <dbReference type="SAM" id="Phobius"/>
    </source>
</evidence>
<evidence type="ECO:0000256" key="5">
    <source>
        <dbReference type="ARBA" id="ARBA00023136"/>
    </source>
</evidence>
<keyword evidence="5 7" id="KW-0472">Membrane</keyword>
<feature type="signal peptide" evidence="8">
    <location>
        <begin position="1"/>
        <end position="26"/>
    </location>
</feature>
<dbReference type="Proteomes" id="UP000651208">
    <property type="component" value="Unassembled WGS sequence"/>
</dbReference>
<dbReference type="NCBIfam" id="TIGR04211">
    <property type="entry name" value="SH3_and_anchor"/>
    <property type="match status" value="1"/>
</dbReference>
<dbReference type="PROSITE" id="PS51781">
    <property type="entry name" value="SH3B"/>
    <property type="match status" value="1"/>
</dbReference>
<feature type="coiled-coil region" evidence="6">
    <location>
        <begin position="98"/>
        <end position="171"/>
    </location>
</feature>
<dbReference type="InterPro" id="IPR016476">
    <property type="entry name" value="SH3_dom_pro"/>
</dbReference>
<dbReference type="EMBL" id="JABURY010000006">
    <property type="protein sequence ID" value="MBC9130046.1"/>
    <property type="molecule type" value="Genomic_DNA"/>
</dbReference>
<dbReference type="PIRSF" id="PIRSF006158">
    <property type="entry name" value="UCP006158_SH3"/>
    <property type="match status" value="1"/>
</dbReference>
<evidence type="ECO:0000256" key="2">
    <source>
        <dbReference type="ARBA" id="ARBA00022692"/>
    </source>
</evidence>
<dbReference type="Gene3D" id="2.30.30.40">
    <property type="entry name" value="SH3 Domains"/>
    <property type="match status" value="1"/>
</dbReference>
<dbReference type="RefSeq" id="WP_187754495.1">
    <property type="nucleotide sequence ID" value="NZ_JABURY010000006.1"/>
</dbReference>
<evidence type="ECO:0000313" key="10">
    <source>
        <dbReference type="EMBL" id="MBC9130046.1"/>
    </source>
</evidence>
<protein>
    <submittedName>
        <fullName evidence="10">SH3 domain-containing protein</fullName>
    </submittedName>
</protein>
<evidence type="ECO:0000256" key="1">
    <source>
        <dbReference type="ARBA" id="ARBA00004167"/>
    </source>
</evidence>
<feature type="domain" description="SH3b" evidence="9">
    <location>
        <begin position="26"/>
        <end position="92"/>
    </location>
</feature>
<feature type="chain" id="PRO_5046697254" evidence="8">
    <location>
        <begin position="27"/>
        <end position="209"/>
    </location>
</feature>
<keyword evidence="6" id="KW-0175">Coiled coil</keyword>
<gene>
    <name evidence="10" type="ORF">FcAc13_01855</name>
</gene>
<keyword evidence="3 8" id="KW-0732">Signal</keyword>
<name>A0ABR7QV21_9GAMM</name>
<evidence type="ECO:0000256" key="6">
    <source>
        <dbReference type="SAM" id="Coils"/>
    </source>
</evidence>
<sequence length="209" mass="23683">MNKKLILTLAILVTIPITIPSFSALADDKYITDNISVYVRRGPGTRYGLTGSLKAGDKVTILDTSEDGTFTKIKDDKNRIAWIESELLTSTPSAKIRLPQFEQQIEILKEQIANSDQEKQSVIDDYSKQLTIAQNRVNELEKVKISLETQLAENITKLENLNREIDESSQNIMLTWFTRGGLVAGSGLFLGLILPYLIPKRRKRDRWMN</sequence>
<evidence type="ECO:0000256" key="8">
    <source>
        <dbReference type="SAM" id="SignalP"/>
    </source>
</evidence>
<evidence type="ECO:0000256" key="3">
    <source>
        <dbReference type="ARBA" id="ARBA00022729"/>
    </source>
</evidence>
<dbReference type="InterPro" id="IPR003646">
    <property type="entry name" value="SH3-like_bac-type"/>
</dbReference>
<accession>A0ABR7QV21</accession>